<proteinExistence type="predicted"/>
<dbReference type="Gene3D" id="2.130.10.10">
    <property type="entry name" value="YVTN repeat-like/Quinoprotein amine dehydrogenase"/>
    <property type="match status" value="1"/>
</dbReference>
<accession>A0A8S9ZIL3</accession>
<evidence type="ECO:0000313" key="2">
    <source>
        <dbReference type="EMBL" id="KAF7633041.1"/>
    </source>
</evidence>
<protein>
    <recommendedName>
        <fullName evidence="4">WD_REPEATS_REGION domain-containing protein</fullName>
    </recommendedName>
</protein>
<dbReference type="PROSITE" id="PS50082">
    <property type="entry name" value="WD_REPEATS_2"/>
    <property type="match status" value="1"/>
</dbReference>
<dbReference type="EMBL" id="JABEBT010000086">
    <property type="protein sequence ID" value="KAF7633041.1"/>
    <property type="molecule type" value="Genomic_DNA"/>
</dbReference>
<dbReference type="Proteomes" id="UP000605970">
    <property type="component" value="Unassembled WGS sequence"/>
</dbReference>
<evidence type="ECO:0008006" key="4">
    <source>
        <dbReference type="Google" id="ProtNLM"/>
    </source>
</evidence>
<dbReference type="InterPro" id="IPR015943">
    <property type="entry name" value="WD40/YVTN_repeat-like_dom_sf"/>
</dbReference>
<sequence length="137" mass="15096">MLAISQVFNESQVYDNSCLSVRIATATKKCVSLYDEVKIQKPLIPTNWSIMRYSLLDTKRDHVEQNAHNDAITALSSYPPHSLISGCRSGTIKVWDCNIAHKGPVTALSTNTRLLFSASASLLPGDDPEDATTIWCL</sequence>
<keyword evidence="3" id="KW-1185">Reference proteome</keyword>
<dbReference type="AlphaFoldDB" id="A0A8S9ZIL3"/>
<organism evidence="2 3">
    <name type="scientific">Meloidogyne graminicola</name>
    <dbReference type="NCBI Taxonomy" id="189291"/>
    <lineage>
        <taxon>Eukaryota</taxon>
        <taxon>Metazoa</taxon>
        <taxon>Ecdysozoa</taxon>
        <taxon>Nematoda</taxon>
        <taxon>Chromadorea</taxon>
        <taxon>Rhabditida</taxon>
        <taxon>Tylenchina</taxon>
        <taxon>Tylenchomorpha</taxon>
        <taxon>Tylenchoidea</taxon>
        <taxon>Meloidogynidae</taxon>
        <taxon>Meloidogyninae</taxon>
        <taxon>Meloidogyne</taxon>
    </lineage>
</organism>
<feature type="repeat" description="WD" evidence="1">
    <location>
        <begin position="65"/>
        <end position="96"/>
    </location>
</feature>
<reference evidence="2" key="1">
    <citation type="journal article" date="2020" name="Ecol. Evol.">
        <title>Genome structure and content of the rice root-knot nematode (Meloidogyne graminicola).</title>
        <authorList>
            <person name="Phan N.T."/>
            <person name="Danchin E.G.J."/>
            <person name="Klopp C."/>
            <person name="Perfus-Barbeoch L."/>
            <person name="Kozlowski D.K."/>
            <person name="Koutsovoulos G.D."/>
            <person name="Lopez-Roques C."/>
            <person name="Bouchez O."/>
            <person name="Zahm M."/>
            <person name="Besnard G."/>
            <person name="Bellafiore S."/>
        </authorList>
    </citation>
    <scope>NUCLEOTIDE SEQUENCE</scope>
    <source>
        <strain evidence="2">VN-18</strain>
    </source>
</reference>
<dbReference type="Pfam" id="PF00400">
    <property type="entry name" value="WD40"/>
    <property type="match status" value="1"/>
</dbReference>
<dbReference type="SMART" id="SM00320">
    <property type="entry name" value="WD40"/>
    <property type="match status" value="1"/>
</dbReference>
<dbReference type="SUPFAM" id="SSF50978">
    <property type="entry name" value="WD40 repeat-like"/>
    <property type="match status" value="1"/>
</dbReference>
<dbReference type="InterPro" id="IPR036322">
    <property type="entry name" value="WD40_repeat_dom_sf"/>
</dbReference>
<evidence type="ECO:0000256" key="1">
    <source>
        <dbReference type="PROSITE-ProRule" id="PRU00221"/>
    </source>
</evidence>
<name>A0A8S9ZIL3_9BILA</name>
<dbReference type="InterPro" id="IPR001680">
    <property type="entry name" value="WD40_rpt"/>
</dbReference>
<evidence type="ECO:0000313" key="3">
    <source>
        <dbReference type="Proteomes" id="UP000605970"/>
    </source>
</evidence>
<keyword evidence="1" id="KW-0853">WD repeat</keyword>
<comment type="caution">
    <text evidence="2">The sequence shown here is derived from an EMBL/GenBank/DDBJ whole genome shotgun (WGS) entry which is preliminary data.</text>
</comment>
<gene>
    <name evidence="2" type="ORF">Mgra_00007537</name>
</gene>